<gene>
    <name evidence="1" type="ORF">GPUH_LOCUS25458</name>
</gene>
<dbReference type="OrthoDB" id="5853692at2759"/>
<sequence length="192" mass="22078">MDVEKKRNNETGADQGGYIHQHSFPLFVLTELSKIRTHPAVVEVLSTGLYNEQYRAFIDEVHQCLFCLYGCPSRRKRQLEEHGGSHNHEPSAEDVENMLSLLLPEKIPPYDGSCSVDLIEFVQKKASSFLEPTAEESEKVTFSYFVNLFSYCFTVAPGYRYQNGITCLFFLSFFQKSGEKYWLSHPETAIFH</sequence>
<proteinExistence type="predicted"/>
<reference evidence="1 2" key="2">
    <citation type="submission" date="2018-11" db="EMBL/GenBank/DDBJ databases">
        <authorList>
            <consortium name="Pathogen Informatics"/>
        </authorList>
    </citation>
    <scope>NUCLEOTIDE SEQUENCE [LARGE SCALE GENOMIC DNA]</scope>
</reference>
<organism evidence="3">
    <name type="scientific">Gongylonema pulchrum</name>
    <dbReference type="NCBI Taxonomy" id="637853"/>
    <lineage>
        <taxon>Eukaryota</taxon>
        <taxon>Metazoa</taxon>
        <taxon>Ecdysozoa</taxon>
        <taxon>Nematoda</taxon>
        <taxon>Chromadorea</taxon>
        <taxon>Rhabditida</taxon>
        <taxon>Spirurina</taxon>
        <taxon>Spiruromorpha</taxon>
        <taxon>Spiruroidea</taxon>
        <taxon>Gongylonematidae</taxon>
        <taxon>Gongylonema</taxon>
    </lineage>
</organism>
<reference evidence="3" key="1">
    <citation type="submission" date="2016-06" db="UniProtKB">
        <authorList>
            <consortium name="WormBaseParasite"/>
        </authorList>
    </citation>
    <scope>IDENTIFICATION</scope>
</reference>
<dbReference type="AlphaFoldDB" id="A0A183EWW7"/>
<evidence type="ECO:0000313" key="1">
    <source>
        <dbReference type="EMBL" id="VDN44229.1"/>
    </source>
</evidence>
<keyword evidence="2" id="KW-1185">Reference proteome</keyword>
<accession>A0A183EWW7</accession>
<dbReference type="EMBL" id="UYRT01105303">
    <property type="protein sequence ID" value="VDN44229.1"/>
    <property type="molecule type" value="Genomic_DNA"/>
</dbReference>
<name>A0A183EWW7_9BILA</name>
<protein>
    <submittedName>
        <fullName evidence="3">SNF2_N domain-containing protein</fullName>
    </submittedName>
</protein>
<dbReference type="Proteomes" id="UP000271098">
    <property type="component" value="Unassembled WGS sequence"/>
</dbReference>
<evidence type="ECO:0000313" key="3">
    <source>
        <dbReference type="WBParaSite" id="GPUH_0002548801-mRNA-1"/>
    </source>
</evidence>
<evidence type="ECO:0000313" key="2">
    <source>
        <dbReference type="Proteomes" id="UP000271098"/>
    </source>
</evidence>
<dbReference type="WBParaSite" id="GPUH_0002548801-mRNA-1">
    <property type="protein sequence ID" value="GPUH_0002548801-mRNA-1"/>
    <property type="gene ID" value="GPUH_0002548801"/>
</dbReference>